<proteinExistence type="inferred from homology"/>
<feature type="domain" description="AMP-binding enzyme C-terminal" evidence="6">
    <location>
        <begin position="456"/>
        <end position="534"/>
    </location>
</feature>
<dbReference type="PANTHER" id="PTHR43605">
    <property type="entry name" value="ACYL-COENZYME A SYNTHETASE"/>
    <property type="match status" value="1"/>
</dbReference>
<dbReference type="InterPro" id="IPR020845">
    <property type="entry name" value="AMP-binding_CS"/>
</dbReference>
<protein>
    <submittedName>
        <fullName evidence="7">AMP-binding protein</fullName>
    </submittedName>
</protein>
<dbReference type="Pfam" id="PF13193">
    <property type="entry name" value="AMP-binding_C"/>
    <property type="match status" value="1"/>
</dbReference>
<dbReference type="GO" id="GO:0006633">
    <property type="term" value="P:fatty acid biosynthetic process"/>
    <property type="evidence" value="ECO:0007669"/>
    <property type="project" value="TreeGrafter"/>
</dbReference>
<keyword evidence="2" id="KW-0436">Ligase</keyword>
<dbReference type="SUPFAM" id="SSF56801">
    <property type="entry name" value="Acetyl-CoA synthetase-like"/>
    <property type="match status" value="1"/>
</dbReference>
<keyword evidence="8" id="KW-1185">Reference proteome</keyword>
<evidence type="ECO:0000259" key="5">
    <source>
        <dbReference type="Pfam" id="PF00501"/>
    </source>
</evidence>
<dbReference type="GO" id="GO:0006637">
    <property type="term" value="P:acyl-CoA metabolic process"/>
    <property type="evidence" value="ECO:0007669"/>
    <property type="project" value="TreeGrafter"/>
</dbReference>
<dbReference type="InterPro" id="IPR042099">
    <property type="entry name" value="ANL_N_sf"/>
</dbReference>
<dbReference type="GO" id="GO:0015645">
    <property type="term" value="F:fatty acid ligase activity"/>
    <property type="evidence" value="ECO:0007669"/>
    <property type="project" value="TreeGrafter"/>
</dbReference>
<dbReference type="RefSeq" id="WP_201426549.1">
    <property type="nucleotide sequence ID" value="NZ_JAEQMG010000012.1"/>
</dbReference>
<dbReference type="InterPro" id="IPR000873">
    <property type="entry name" value="AMP-dep_synth/lig_dom"/>
</dbReference>
<dbReference type="EMBL" id="JAEQMG010000012">
    <property type="protein sequence ID" value="MBK6087211.1"/>
    <property type="molecule type" value="Genomic_DNA"/>
</dbReference>
<evidence type="ECO:0000313" key="8">
    <source>
        <dbReference type="Proteomes" id="UP000633365"/>
    </source>
</evidence>
<dbReference type="InterPro" id="IPR051087">
    <property type="entry name" value="Mitochondrial_ACSM"/>
</dbReference>
<dbReference type="PROSITE" id="PS00455">
    <property type="entry name" value="AMP_BINDING"/>
    <property type="match status" value="1"/>
</dbReference>
<comment type="similarity">
    <text evidence="1">Belongs to the ATP-dependent AMP-binding enzyme family.</text>
</comment>
<evidence type="ECO:0000313" key="7">
    <source>
        <dbReference type="EMBL" id="MBK6087211.1"/>
    </source>
</evidence>
<organism evidence="7 8">
    <name type="scientific">Ruminococcus difficilis</name>
    <dbReference type="NCBI Taxonomy" id="2763069"/>
    <lineage>
        <taxon>Bacteria</taxon>
        <taxon>Bacillati</taxon>
        <taxon>Bacillota</taxon>
        <taxon>Clostridia</taxon>
        <taxon>Eubacteriales</taxon>
        <taxon>Oscillospiraceae</taxon>
        <taxon>Ruminococcus</taxon>
    </lineage>
</organism>
<dbReference type="Proteomes" id="UP000633365">
    <property type="component" value="Unassembled WGS sequence"/>
</dbReference>
<evidence type="ECO:0000259" key="6">
    <source>
        <dbReference type="Pfam" id="PF13193"/>
    </source>
</evidence>
<reference evidence="7" key="1">
    <citation type="submission" date="2021-01" db="EMBL/GenBank/DDBJ databases">
        <title>Genome public.</title>
        <authorList>
            <person name="Liu C."/>
            <person name="Sun Q."/>
        </authorList>
    </citation>
    <scope>NUCLEOTIDE SEQUENCE</scope>
    <source>
        <strain evidence="7">M6</strain>
    </source>
</reference>
<dbReference type="AlphaFoldDB" id="A0A934TXR1"/>
<evidence type="ECO:0000256" key="2">
    <source>
        <dbReference type="ARBA" id="ARBA00022598"/>
    </source>
</evidence>
<comment type="caution">
    <text evidence="7">The sequence shown here is derived from an EMBL/GenBank/DDBJ whole genome shotgun (WGS) entry which is preliminary data.</text>
</comment>
<accession>A0A934TXR1</accession>
<evidence type="ECO:0000256" key="4">
    <source>
        <dbReference type="ARBA" id="ARBA00022840"/>
    </source>
</evidence>
<dbReference type="Gene3D" id="3.40.50.12780">
    <property type="entry name" value="N-terminal domain of ligase-like"/>
    <property type="match status" value="1"/>
</dbReference>
<dbReference type="GO" id="GO:0016405">
    <property type="term" value="F:CoA-ligase activity"/>
    <property type="evidence" value="ECO:0007669"/>
    <property type="project" value="UniProtKB-ARBA"/>
</dbReference>
<evidence type="ECO:0000256" key="3">
    <source>
        <dbReference type="ARBA" id="ARBA00022741"/>
    </source>
</evidence>
<keyword evidence="4" id="KW-0067">ATP-binding</keyword>
<name>A0A934TXR1_9FIRM</name>
<feature type="domain" description="AMP-dependent synthetase/ligase" evidence="5">
    <location>
        <begin position="40"/>
        <end position="405"/>
    </location>
</feature>
<dbReference type="InterPro" id="IPR025110">
    <property type="entry name" value="AMP-bd_C"/>
</dbReference>
<gene>
    <name evidence="7" type="ORF">JKK62_00820</name>
</gene>
<dbReference type="GO" id="GO:0005524">
    <property type="term" value="F:ATP binding"/>
    <property type="evidence" value="ECO:0007669"/>
    <property type="project" value="UniProtKB-KW"/>
</dbReference>
<dbReference type="GO" id="GO:0004321">
    <property type="term" value="F:fatty-acyl-CoA synthase activity"/>
    <property type="evidence" value="ECO:0007669"/>
    <property type="project" value="TreeGrafter"/>
</dbReference>
<dbReference type="Pfam" id="PF00501">
    <property type="entry name" value="AMP-binding"/>
    <property type="match status" value="1"/>
</dbReference>
<keyword evidence="3" id="KW-0547">Nucleotide-binding</keyword>
<dbReference type="InterPro" id="IPR045851">
    <property type="entry name" value="AMP-bd_C_sf"/>
</dbReference>
<dbReference type="Gene3D" id="3.30.300.30">
    <property type="match status" value="1"/>
</dbReference>
<sequence length="549" mass="61794">MQLFKNFCTPTVNKNGLLVDFQLNVPESYNFGYDVVDEMARLAPCDRALVYTNPDKVEKTFTFGDISRLSNKAANALKAQGVKKGDKVLVILKRNYEYWYIVPALHKLGAVAIPATNMLTVDDITYRIETADIRFAICTPDGSTAEDMLEAAAQKRQLESVFVVRRDLPGAINLTKLIDSADESFTPVDTKAEEPMLIYFTSGTTGYPKAVVHDHTYSLSHIITAKYWQNVRENGLHLTVAETGWGKASWGKIYGQWLCGCAVMVYDFDSFSPHKLLRIMEKYKVTSFCAPPTVYRYFIKRNMSKYDLSALEHLTTAGEALNPSVFEKVYEQTGLCLKEGFGQTESVLMLGNLVGTESKTGSLGKPTPLYNTMIVDEDGNELKENEVGEIVVVPQKQQYGIFMGYCGDEKLYESVWRNGVYHTGDTAYKDEDGFYWYVGRIDDLIKTRGFRVGPFEIENVLMKHPAVLECAVTGIPDASRGQAIKATVKLADGFEKSKQLEKEIKRFVNKKVSSYKHIQVLEFADEMPKTISGKIKRTDIRSIDRTKIC</sequence>
<evidence type="ECO:0000256" key="1">
    <source>
        <dbReference type="ARBA" id="ARBA00006432"/>
    </source>
</evidence>
<dbReference type="PANTHER" id="PTHR43605:SF10">
    <property type="entry name" value="ACYL-COA SYNTHETASE MEDIUM CHAIN FAMILY MEMBER 3"/>
    <property type="match status" value="1"/>
</dbReference>